<protein>
    <submittedName>
        <fullName evidence="1">Uncharacterized protein</fullName>
    </submittedName>
</protein>
<comment type="caution">
    <text evidence="1">The sequence shown here is derived from an EMBL/GenBank/DDBJ whole genome shotgun (WGS) entry which is preliminary data.</text>
</comment>
<keyword evidence="2" id="KW-1185">Reference proteome</keyword>
<reference evidence="1" key="1">
    <citation type="submission" date="2023-07" db="EMBL/GenBank/DDBJ databases">
        <title>Black Yeasts Isolated from many extreme environments.</title>
        <authorList>
            <person name="Coleine C."/>
            <person name="Stajich J.E."/>
            <person name="Selbmann L."/>
        </authorList>
    </citation>
    <scope>NUCLEOTIDE SEQUENCE</scope>
    <source>
        <strain evidence="1">CCFEE 5714</strain>
    </source>
</reference>
<sequence>MDHEVAEAEAYFADMSLSEFASGALFAVGLFASGVYSPNVIRSQMDFSSNVMIMTMMGASAVSAIVFDVLDRLKLVEKKPQAPSNLGYLPYDGNILGGILLGIGMAATGACPGTSLVQAGVGIANGVFVVIGGVMGAMTFLKLRSALEQAQPDLEDATTLHEQEKSTSNTKSERPLDIATALGIPPLVVLLLWIPMCLAVMRLAFAKDHTVRDIPKSALVSPAYGGLLIGAAQLATMLLTGHAIGSSGGYKDFARWIDRNIVSNSCGMESKEALLTPSVIFSAGVVCSAAALDQIMHGVGGSGPEVQWLPSPSSAAQAIAGGWAMILGSRIAGGCTSGHGISGLAKFSLASLVTTASLFTAGIATAHIMG</sequence>
<dbReference type="EMBL" id="JAUTXU010000127">
    <property type="protein sequence ID" value="KAK3705732.1"/>
    <property type="molecule type" value="Genomic_DNA"/>
</dbReference>
<gene>
    <name evidence="1" type="ORF">LTR37_013175</name>
</gene>
<organism evidence="1 2">
    <name type="scientific">Vermiconidia calcicola</name>
    <dbReference type="NCBI Taxonomy" id="1690605"/>
    <lineage>
        <taxon>Eukaryota</taxon>
        <taxon>Fungi</taxon>
        <taxon>Dikarya</taxon>
        <taxon>Ascomycota</taxon>
        <taxon>Pezizomycotina</taxon>
        <taxon>Dothideomycetes</taxon>
        <taxon>Dothideomycetidae</taxon>
        <taxon>Mycosphaerellales</taxon>
        <taxon>Extremaceae</taxon>
        <taxon>Vermiconidia</taxon>
    </lineage>
</organism>
<accession>A0ACC3N041</accession>
<dbReference type="Proteomes" id="UP001281147">
    <property type="component" value="Unassembled WGS sequence"/>
</dbReference>
<name>A0ACC3N041_9PEZI</name>
<evidence type="ECO:0000313" key="1">
    <source>
        <dbReference type="EMBL" id="KAK3705732.1"/>
    </source>
</evidence>
<proteinExistence type="predicted"/>
<evidence type="ECO:0000313" key="2">
    <source>
        <dbReference type="Proteomes" id="UP001281147"/>
    </source>
</evidence>